<feature type="domain" description="Major facilitator superfamily (MFS) profile" evidence="8">
    <location>
        <begin position="32"/>
        <end position="518"/>
    </location>
</feature>
<sequence length="520" mass="55864">MAGNLSRVWGLGGDGSGEPPYFLRFRSSKAFICFVVVFAIFTDILLYGLIVPVTPTALHERVGLAKEDEQTWVSILLALYGGALLAFSPVAGYLADRFESRWWPLIAGLAALGASTALLCIGTHMGLWIVGRLFQGASAAVVWTVGCALLVDTVDKEELGQTLGYIGMGMTMGLMGGPLLGGVIYEHGGYYAVFGLAFGIVALDIVLRIVMIEKKHAAKWTSRPSHEEWLEMRPPSAGTDTVSRLSLSKAPREHVSRPFTAATAMTADTVTSVGAQSTFSKPILGGEPHAGDTPAEPEPRKKPVSAIYTLLSSDRILVCIWTYFILSVVLTSLDSVLPLYVSETFNWGQMGQGLIFIPVTVPHLVDPIVGYINDKHGCLRRYMAAGFLFATVPVIVLFRLVTHNSTEQKVLLCALLALLGLCIAVVFPLVMVEVSYVVQEKEDQTPDIFGKGGAMALAYGILNSAFAAGTIVGPFFAGYIRQAAGWDTMAWALSVLSGLTAIPVLFYMGGFVLKPARSSN</sequence>
<feature type="transmembrane region" description="Helical" evidence="7">
    <location>
        <begin position="456"/>
        <end position="477"/>
    </location>
</feature>
<evidence type="ECO:0000313" key="9">
    <source>
        <dbReference type="EMBL" id="PKY03401.1"/>
    </source>
</evidence>
<keyword evidence="10" id="KW-1185">Reference proteome</keyword>
<feature type="transmembrane region" description="Helical" evidence="7">
    <location>
        <begin position="489"/>
        <end position="513"/>
    </location>
</feature>
<evidence type="ECO:0000256" key="1">
    <source>
        <dbReference type="ARBA" id="ARBA00004141"/>
    </source>
</evidence>
<dbReference type="EMBL" id="MSFM01000008">
    <property type="protein sequence ID" value="PKY03401.1"/>
    <property type="molecule type" value="Genomic_DNA"/>
</dbReference>
<evidence type="ECO:0000259" key="8">
    <source>
        <dbReference type="PROSITE" id="PS50850"/>
    </source>
</evidence>
<evidence type="ECO:0000256" key="3">
    <source>
        <dbReference type="ARBA" id="ARBA00022448"/>
    </source>
</evidence>
<feature type="transmembrane region" description="Helical" evidence="7">
    <location>
        <begin position="102"/>
        <end position="127"/>
    </location>
</feature>
<reference evidence="9" key="1">
    <citation type="submission" date="2016-12" db="EMBL/GenBank/DDBJ databases">
        <title>The genomes of Aspergillus section Nigri reveals drivers in fungal speciation.</title>
        <authorList>
            <consortium name="DOE Joint Genome Institute"/>
            <person name="Vesth T.C."/>
            <person name="Nybo J."/>
            <person name="Theobald S."/>
            <person name="Brandl J."/>
            <person name="Frisvad J.C."/>
            <person name="Nielsen K.F."/>
            <person name="Lyhne E.K."/>
            <person name="Kogle M.E."/>
            <person name="Kuo A."/>
            <person name="Riley R."/>
            <person name="Clum A."/>
            <person name="Nolan M."/>
            <person name="Lipzen A."/>
            <person name="Salamov A."/>
            <person name="Henrissat B."/>
            <person name="Wiebenga A."/>
            <person name="De vries R.P."/>
            <person name="Grigoriev I.V."/>
            <person name="Mortensen U.H."/>
            <person name="Andersen M.R."/>
            <person name="Baker S.E."/>
        </authorList>
    </citation>
    <scope>NUCLEOTIDE SEQUENCE</scope>
    <source>
        <strain evidence="9">IBT 28561</strain>
    </source>
</reference>
<dbReference type="PROSITE" id="PS50850">
    <property type="entry name" value="MFS"/>
    <property type="match status" value="1"/>
</dbReference>
<dbReference type="GeneID" id="36546478"/>
<protein>
    <submittedName>
        <fullName evidence="9">MFS general substrate transporter</fullName>
    </submittedName>
</protein>
<keyword evidence="3" id="KW-0813">Transport</keyword>
<organism evidence="9 10">
    <name type="scientific">Aspergillus campestris (strain IBT 28561)</name>
    <dbReference type="NCBI Taxonomy" id="1392248"/>
    <lineage>
        <taxon>Eukaryota</taxon>
        <taxon>Fungi</taxon>
        <taxon>Dikarya</taxon>
        <taxon>Ascomycota</taxon>
        <taxon>Pezizomycotina</taxon>
        <taxon>Eurotiomycetes</taxon>
        <taxon>Eurotiomycetidae</taxon>
        <taxon>Eurotiales</taxon>
        <taxon>Aspergillaceae</taxon>
        <taxon>Aspergillus</taxon>
        <taxon>Aspergillus subgen. Circumdati</taxon>
    </lineage>
</organism>
<accession>A0A2I1D0K2</accession>
<keyword evidence="5 7" id="KW-1133">Transmembrane helix</keyword>
<dbReference type="AlphaFoldDB" id="A0A2I1D0K2"/>
<dbReference type="PANTHER" id="PTHR23506">
    <property type="entry name" value="GH10249P"/>
    <property type="match status" value="1"/>
</dbReference>
<feature type="transmembrane region" description="Helical" evidence="7">
    <location>
        <begin position="414"/>
        <end position="436"/>
    </location>
</feature>
<dbReference type="Gene3D" id="1.20.1250.20">
    <property type="entry name" value="MFS general substrate transporter like domains"/>
    <property type="match status" value="2"/>
</dbReference>
<feature type="transmembrane region" description="Helical" evidence="7">
    <location>
        <begin position="163"/>
        <end position="184"/>
    </location>
</feature>
<evidence type="ECO:0000256" key="6">
    <source>
        <dbReference type="ARBA" id="ARBA00023136"/>
    </source>
</evidence>
<comment type="similarity">
    <text evidence="2">Belongs to the major facilitator superfamily. Vesicular transporter family.</text>
</comment>
<dbReference type="SUPFAM" id="SSF103473">
    <property type="entry name" value="MFS general substrate transporter"/>
    <property type="match status" value="1"/>
</dbReference>
<dbReference type="InterPro" id="IPR050930">
    <property type="entry name" value="MFS_Vesicular_Transporter"/>
</dbReference>
<feature type="transmembrane region" description="Helical" evidence="7">
    <location>
        <begin position="30"/>
        <end position="51"/>
    </location>
</feature>
<comment type="subcellular location">
    <subcellularLocation>
        <location evidence="1">Membrane</location>
        <topology evidence="1">Multi-pass membrane protein</topology>
    </subcellularLocation>
</comment>
<comment type="caution">
    <text evidence="9">The sequence shown here is derived from an EMBL/GenBank/DDBJ whole genome shotgun (WGS) entry which is preliminary data.</text>
</comment>
<keyword evidence="4 7" id="KW-0812">Transmembrane</keyword>
<dbReference type="InterPro" id="IPR036259">
    <property type="entry name" value="MFS_trans_sf"/>
</dbReference>
<dbReference type="Proteomes" id="UP000234254">
    <property type="component" value="Unassembled WGS sequence"/>
</dbReference>
<dbReference type="GO" id="GO:0016020">
    <property type="term" value="C:membrane"/>
    <property type="evidence" value="ECO:0007669"/>
    <property type="project" value="UniProtKB-SubCell"/>
</dbReference>
<feature type="transmembrane region" description="Helical" evidence="7">
    <location>
        <begin position="71"/>
        <end position="95"/>
    </location>
</feature>
<proteinExistence type="inferred from homology"/>
<dbReference type="PRINTS" id="PR01035">
    <property type="entry name" value="TCRTETA"/>
</dbReference>
<evidence type="ECO:0000256" key="7">
    <source>
        <dbReference type="SAM" id="Phobius"/>
    </source>
</evidence>
<feature type="transmembrane region" description="Helical" evidence="7">
    <location>
        <begin position="190"/>
        <end position="210"/>
    </location>
</feature>
<dbReference type="GO" id="GO:0022857">
    <property type="term" value="F:transmembrane transporter activity"/>
    <property type="evidence" value="ECO:0007669"/>
    <property type="project" value="InterPro"/>
</dbReference>
<keyword evidence="6 7" id="KW-0472">Membrane</keyword>
<dbReference type="OrthoDB" id="5086884at2759"/>
<dbReference type="InterPro" id="IPR020846">
    <property type="entry name" value="MFS_dom"/>
</dbReference>
<feature type="transmembrane region" description="Helical" evidence="7">
    <location>
        <begin position="316"/>
        <end position="341"/>
    </location>
</feature>
<feature type="transmembrane region" description="Helical" evidence="7">
    <location>
        <begin position="384"/>
        <end position="402"/>
    </location>
</feature>
<dbReference type="RefSeq" id="XP_024691995.1">
    <property type="nucleotide sequence ID" value="XM_024838954.1"/>
</dbReference>
<evidence type="ECO:0000256" key="4">
    <source>
        <dbReference type="ARBA" id="ARBA00022692"/>
    </source>
</evidence>
<dbReference type="InterPro" id="IPR001958">
    <property type="entry name" value="Tet-R_TetA/multi-R_MdtG-like"/>
</dbReference>
<evidence type="ECO:0000313" key="10">
    <source>
        <dbReference type="Proteomes" id="UP000234254"/>
    </source>
</evidence>
<dbReference type="PANTHER" id="PTHR23506:SF23">
    <property type="entry name" value="GH10249P"/>
    <property type="match status" value="1"/>
</dbReference>
<dbReference type="Pfam" id="PF07690">
    <property type="entry name" value="MFS_1"/>
    <property type="match status" value="1"/>
</dbReference>
<name>A0A2I1D0K2_ASPC2</name>
<evidence type="ECO:0000256" key="2">
    <source>
        <dbReference type="ARBA" id="ARBA00006829"/>
    </source>
</evidence>
<feature type="transmembrane region" description="Helical" evidence="7">
    <location>
        <begin position="133"/>
        <end position="151"/>
    </location>
</feature>
<dbReference type="VEuPathDB" id="FungiDB:P168DRAFT_305681"/>
<evidence type="ECO:0000256" key="5">
    <source>
        <dbReference type="ARBA" id="ARBA00022989"/>
    </source>
</evidence>
<gene>
    <name evidence="9" type="ORF">P168DRAFT_305681</name>
</gene>
<dbReference type="InterPro" id="IPR011701">
    <property type="entry name" value="MFS"/>
</dbReference>